<reference evidence="1 2" key="1">
    <citation type="journal article" date="2018" name="Front. Plant Sci.">
        <title>Red Clover (Trifolium pratense) and Zigzag Clover (T. medium) - A Picture of Genomic Similarities and Differences.</title>
        <authorList>
            <person name="Dluhosova J."/>
            <person name="Istvanek J."/>
            <person name="Nedelnik J."/>
            <person name="Repkova J."/>
        </authorList>
    </citation>
    <scope>NUCLEOTIDE SEQUENCE [LARGE SCALE GENOMIC DNA]</scope>
    <source>
        <strain evidence="2">cv. 10/8</strain>
        <tissue evidence="1">Leaf</tissue>
    </source>
</reference>
<sequence length="125" mass="14336">DDISKEATASLPQKVSKKLKAGDVLMIPNSPWFEPKDLKTLELFDILLSRDLEGLLKAEDEEKMRLVVAEELKIDFEATRQLILDMEAQQFEDDSFNHWIAEGELMVQELAEQGETFATRRIQAN</sequence>
<protein>
    <submittedName>
        <fullName evidence="1">Uncharacterized protein</fullName>
    </submittedName>
</protein>
<feature type="non-terminal residue" evidence="1">
    <location>
        <position position="125"/>
    </location>
</feature>
<organism evidence="1 2">
    <name type="scientific">Trifolium medium</name>
    <dbReference type="NCBI Taxonomy" id="97028"/>
    <lineage>
        <taxon>Eukaryota</taxon>
        <taxon>Viridiplantae</taxon>
        <taxon>Streptophyta</taxon>
        <taxon>Embryophyta</taxon>
        <taxon>Tracheophyta</taxon>
        <taxon>Spermatophyta</taxon>
        <taxon>Magnoliopsida</taxon>
        <taxon>eudicotyledons</taxon>
        <taxon>Gunneridae</taxon>
        <taxon>Pentapetalae</taxon>
        <taxon>rosids</taxon>
        <taxon>fabids</taxon>
        <taxon>Fabales</taxon>
        <taxon>Fabaceae</taxon>
        <taxon>Papilionoideae</taxon>
        <taxon>50 kb inversion clade</taxon>
        <taxon>NPAAA clade</taxon>
        <taxon>Hologalegina</taxon>
        <taxon>IRL clade</taxon>
        <taxon>Trifolieae</taxon>
        <taxon>Trifolium</taxon>
    </lineage>
</organism>
<keyword evidence="2" id="KW-1185">Reference proteome</keyword>
<evidence type="ECO:0000313" key="1">
    <source>
        <dbReference type="EMBL" id="MCI38646.1"/>
    </source>
</evidence>
<dbReference type="AlphaFoldDB" id="A0A392RSV7"/>
<feature type="non-terminal residue" evidence="1">
    <location>
        <position position="1"/>
    </location>
</feature>
<name>A0A392RSV7_9FABA</name>
<evidence type="ECO:0000313" key="2">
    <source>
        <dbReference type="Proteomes" id="UP000265520"/>
    </source>
</evidence>
<proteinExistence type="predicted"/>
<dbReference type="Proteomes" id="UP000265520">
    <property type="component" value="Unassembled WGS sequence"/>
</dbReference>
<accession>A0A392RSV7</accession>
<dbReference type="EMBL" id="LXQA010257983">
    <property type="protein sequence ID" value="MCI38646.1"/>
    <property type="molecule type" value="Genomic_DNA"/>
</dbReference>
<comment type="caution">
    <text evidence="1">The sequence shown here is derived from an EMBL/GenBank/DDBJ whole genome shotgun (WGS) entry which is preliminary data.</text>
</comment>